<dbReference type="SUPFAM" id="SSF52172">
    <property type="entry name" value="CheY-like"/>
    <property type="match status" value="1"/>
</dbReference>
<dbReference type="InterPro" id="IPR036890">
    <property type="entry name" value="HATPase_C_sf"/>
</dbReference>
<dbReference type="PANTHER" id="PTHR43711:SF26">
    <property type="entry name" value="SENSOR HISTIDINE KINASE RCSC"/>
    <property type="match status" value="1"/>
</dbReference>
<keyword evidence="6 12" id="KW-0418">Kinase</keyword>
<dbReference type="GO" id="GO:0005524">
    <property type="term" value="F:ATP binding"/>
    <property type="evidence" value="ECO:0007669"/>
    <property type="project" value="UniProtKB-KW"/>
</dbReference>
<feature type="modified residue" description="4-aspartylphosphate" evidence="9">
    <location>
        <position position="64"/>
    </location>
</feature>
<dbReference type="InterPro" id="IPR003594">
    <property type="entry name" value="HATPase_dom"/>
</dbReference>
<dbReference type="FunFam" id="3.30.565.10:FF:000037">
    <property type="entry name" value="Hybrid sensor histidine kinase/response regulator"/>
    <property type="match status" value="1"/>
</dbReference>
<keyword evidence="3 9" id="KW-0597">Phosphoprotein</keyword>
<keyword evidence="5" id="KW-0547">Nucleotide-binding</keyword>
<dbReference type="InterPro" id="IPR050736">
    <property type="entry name" value="Sensor_HK_Regulatory"/>
</dbReference>
<evidence type="ECO:0000256" key="5">
    <source>
        <dbReference type="ARBA" id="ARBA00022741"/>
    </source>
</evidence>
<sequence length="395" mass="43850">MTLDSINILLIEDDLAQARLLQEFLKDSSFNEFNLVHVTRLSEALDAIGKDVSTPCLYNIILLDLTLPDSQGLESLKPLMTRAPCLPIVVLTNINDEQLAIEAVRKGAQDYIVKKQVNPQNPELLVRSIRYAIERKEYLETLRALNQSLKSRVEERTAELLEAKEVNQFKSEFVSILSHDIRNPLNAILLAAGLLKNSDDSLNDDKKVAHYQMIRSAIKSMSLLLDEASFIGRADSGKLNCDLIGIDLIDFCNAIVKEIRLTASQNNINIVFNVKGSSNEFLGDEKLLHHILTNLLGNAVKYSLSNSKVILDLDFQELSVILRVQDSGIGIPEQEQQHLFEPFHRASNVEKIAGTGLGLSIVKKCVDAHGGEITLQSQEGIGSIFTVTLPVISEQ</sequence>
<dbReference type="Proteomes" id="UP000218418">
    <property type="component" value="Chromosome"/>
</dbReference>
<dbReference type="CDD" id="cd00082">
    <property type="entry name" value="HisKA"/>
    <property type="match status" value="1"/>
</dbReference>
<dbReference type="PANTHER" id="PTHR43711">
    <property type="entry name" value="TWO-COMPONENT HISTIDINE KINASE"/>
    <property type="match status" value="1"/>
</dbReference>
<dbReference type="CDD" id="cd00075">
    <property type="entry name" value="HATPase"/>
    <property type="match status" value="1"/>
</dbReference>
<keyword evidence="8" id="KW-0902">Two-component regulatory system</keyword>
<dbReference type="EMBL" id="AP018227">
    <property type="protein sequence ID" value="BAY81706.1"/>
    <property type="molecule type" value="Genomic_DNA"/>
</dbReference>
<dbReference type="SUPFAM" id="SSF47384">
    <property type="entry name" value="Homodimeric domain of signal transducing histidine kinase"/>
    <property type="match status" value="1"/>
</dbReference>
<evidence type="ECO:0000256" key="9">
    <source>
        <dbReference type="PROSITE-ProRule" id="PRU00169"/>
    </source>
</evidence>
<dbReference type="Gene3D" id="3.40.50.2300">
    <property type="match status" value="1"/>
</dbReference>
<evidence type="ECO:0000313" key="13">
    <source>
        <dbReference type="Proteomes" id="UP000218418"/>
    </source>
</evidence>
<evidence type="ECO:0000256" key="4">
    <source>
        <dbReference type="ARBA" id="ARBA00022679"/>
    </source>
</evidence>
<dbReference type="InterPro" id="IPR011006">
    <property type="entry name" value="CheY-like_superfamily"/>
</dbReference>
<dbReference type="SUPFAM" id="SSF55874">
    <property type="entry name" value="ATPase domain of HSP90 chaperone/DNA topoisomerase II/histidine kinase"/>
    <property type="match status" value="1"/>
</dbReference>
<dbReference type="InterPro" id="IPR004358">
    <property type="entry name" value="Sig_transdc_His_kin-like_C"/>
</dbReference>
<name>A0A1Z4LKG0_9CYAN</name>
<protein>
    <recommendedName>
        <fullName evidence="2">histidine kinase</fullName>
        <ecNumber evidence="2">2.7.13.3</ecNumber>
    </recommendedName>
</protein>
<evidence type="ECO:0000256" key="1">
    <source>
        <dbReference type="ARBA" id="ARBA00000085"/>
    </source>
</evidence>
<feature type="domain" description="Response regulatory" evidence="11">
    <location>
        <begin position="7"/>
        <end position="129"/>
    </location>
</feature>
<evidence type="ECO:0000256" key="3">
    <source>
        <dbReference type="ARBA" id="ARBA00022553"/>
    </source>
</evidence>
<dbReference type="Gene3D" id="1.10.287.130">
    <property type="match status" value="1"/>
</dbReference>
<dbReference type="InterPro" id="IPR001789">
    <property type="entry name" value="Sig_transdc_resp-reg_receiver"/>
</dbReference>
<evidence type="ECO:0000256" key="2">
    <source>
        <dbReference type="ARBA" id="ARBA00012438"/>
    </source>
</evidence>
<dbReference type="Pfam" id="PF02518">
    <property type="entry name" value="HATPase_c"/>
    <property type="match status" value="1"/>
</dbReference>
<dbReference type="PROSITE" id="PS50110">
    <property type="entry name" value="RESPONSE_REGULATORY"/>
    <property type="match status" value="1"/>
</dbReference>
<dbReference type="EC" id="2.7.13.3" evidence="2"/>
<evidence type="ECO:0000256" key="7">
    <source>
        <dbReference type="ARBA" id="ARBA00022840"/>
    </source>
</evidence>
<dbReference type="InterPro" id="IPR003661">
    <property type="entry name" value="HisK_dim/P_dom"/>
</dbReference>
<dbReference type="Pfam" id="PF00072">
    <property type="entry name" value="Response_reg"/>
    <property type="match status" value="1"/>
</dbReference>
<dbReference type="GO" id="GO:0000155">
    <property type="term" value="F:phosphorelay sensor kinase activity"/>
    <property type="evidence" value="ECO:0007669"/>
    <property type="project" value="InterPro"/>
</dbReference>
<keyword evidence="4" id="KW-0808">Transferase</keyword>
<feature type="domain" description="Histidine kinase" evidence="10">
    <location>
        <begin position="176"/>
        <end position="393"/>
    </location>
</feature>
<dbReference type="PRINTS" id="PR00344">
    <property type="entry name" value="BCTRLSENSOR"/>
</dbReference>
<reference evidence="12 13" key="1">
    <citation type="submission" date="2017-06" db="EMBL/GenBank/DDBJ databases">
        <title>Genome sequencing of cyanobaciteial culture collection at National Institute for Environmental Studies (NIES).</title>
        <authorList>
            <person name="Hirose Y."/>
            <person name="Shimura Y."/>
            <person name="Fujisawa T."/>
            <person name="Nakamura Y."/>
            <person name="Kawachi M."/>
        </authorList>
    </citation>
    <scope>NUCLEOTIDE SEQUENCE [LARGE SCALE GENOMIC DNA]</scope>
    <source>
        <strain evidence="12 13">NIES-267</strain>
    </source>
</reference>
<dbReference type="SMART" id="SM00387">
    <property type="entry name" value="HATPase_c"/>
    <property type="match status" value="1"/>
</dbReference>
<dbReference type="InterPro" id="IPR036097">
    <property type="entry name" value="HisK_dim/P_sf"/>
</dbReference>
<keyword evidence="13" id="KW-1185">Reference proteome</keyword>
<evidence type="ECO:0000259" key="10">
    <source>
        <dbReference type="PROSITE" id="PS50109"/>
    </source>
</evidence>
<dbReference type="Gene3D" id="3.30.565.10">
    <property type="entry name" value="Histidine kinase-like ATPase, C-terminal domain"/>
    <property type="match status" value="1"/>
</dbReference>
<gene>
    <name evidence="12" type="ORF">NIES267_11830</name>
</gene>
<evidence type="ECO:0000259" key="11">
    <source>
        <dbReference type="PROSITE" id="PS50110"/>
    </source>
</evidence>
<evidence type="ECO:0000313" key="12">
    <source>
        <dbReference type="EMBL" id="BAY81706.1"/>
    </source>
</evidence>
<organism evidence="12 13">
    <name type="scientific">Calothrix parasitica NIES-267</name>
    <dbReference type="NCBI Taxonomy" id="1973488"/>
    <lineage>
        <taxon>Bacteria</taxon>
        <taxon>Bacillati</taxon>
        <taxon>Cyanobacteriota</taxon>
        <taxon>Cyanophyceae</taxon>
        <taxon>Nostocales</taxon>
        <taxon>Calotrichaceae</taxon>
        <taxon>Calothrix</taxon>
    </lineage>
</organism>
<dbReference type="AlphaFoldDB" id="A0A1Z4LKG0"/>
<evidence type="ECO:0000256" key="6">
    <source>
        <dbReference type="ARBA" id="ARBA00022777"/>
    </source>
</evidence>
<proteinExistence type="predicted"/>
<evidence type="ECO:0000256" key="8">
    <source>
        <dbReference type="ARBA" id="ARBA00023012"/>
    </source>
</evidence>
<dbReference type="SMART" id="SM00388">
    <property type="entry name" value="HisKA"/>
    <property type="match status" value="1"/>
</dbReference>
<dbReference type="Pfam" id="PF00512">
    <property type="entry name" value="HisKA"/>
    <property type="match status" value="1"/>
</dbReference>
<dbReference type="PROSITE" id="PS50109">
    <property type="entry name" value="HIS_KIN"/>
    <property type="match status" value="1"/>
</dbReference>
<dbReference type="OrthoDB" id="9813151at2"/>
<dbReference type="InterPro" id="IPR005467">
    <property type="entry name" value="His_kinase_dom"/>
</dbReference>
<keyword evidence="7" id="KW-0067">ATP-binding</keyword>
<comment type="catalytic activity">
    <reaction evidence="1">
        <text>ATP + protein L-histidine = ADP + protein N-phospho-L-histidine.</text>
        <dbReference type="EC" id="2.7.13.3"/>
    </reaction>
</comment>
<accession>A0A1Z4LKG0</accession>
<dbReference type="SMART" id="SM00448">
    <property type="entry name" value="REC"/>
    <property type="match status" value="1"/>
</dbReference>